<evidence type="ECO:0000313" key="4">
    <source>
        <dbReference type="EMBL" id="KCV71408.1"/>
    </source>
</evidence>
<dbReference type="GO" id="GO:0047631">
    <property type="term" value="F:ADP-ribose diphosphatase activity"/>
    <property type="evidence" value="ECO:0007669"/>
    <property type="project" value="TreeGrafter"/>
</dbReference>
<dbReference type="Proteomes" id="UP000030693">
    <property type="component" value="Unassembled WGS sequence"/>
</dbReference>
<dbReference type="PANTHER" id="PTHR11839">
    <property type="entry name" value="UDP/ADP-SUGAR PYROPHOSPHATASE"/>
    <property type="match status" value="1"/>
</dbReference>
<reference evidence="4" key="1">
    <citation type="submission" date="2013-04" db="EMBL/GenBank/DDBJ databases">
        <title>The Genome Sequence of Fonticula alba ATCC 38817.</title>
        <authorList>
            <consortium name="The Broad Institute Genomics Platform"/>
            <person name="Russ C."/>
            <person name="Cuomo C."/>
            <person name="Burger G."/>
            <person name="Gray M.W."/>
            <person name="Holland P.W.H."/>
            <person name="King N."/>
            <person name="Lang F.B.F."/>
            <person name="Roger A.J."/>
            <person name="Ruiz-Trillo I."/>
            <person name="Brown M."/>
            <person name="Walker B."/>
            <person name="Young S."/>
            <person name="Zeng Q."/>
            <person name="Gargeya S."/>
            <person name="Fitzgerald M."/>
            <person name="Haas B."/>
            <person name="Abouelleil A."/>
            <person name="Allen A.W."/>
            <person name="Alvarado L."/>
            <person name="Arachchi H.M."/>
            <person name="Berlin A.M."/>
            <person name="Chapman S.B."/>
            <person name="Gainer-Dewar J."/>
            <person name="Goldberg J."/>
            <person name="Griggs A."/>
            <person name="Gujja S."/>
            <person name="Hansen M."/>
            <person name="Howarth C."/>
            <person name="Imamovic A."/>
            <person name="Ireland A."/>
            <person name="Larimer J."/>
            <person name="McCowan C."/>
            <person name="Murphy C."/>
            <person name="Pearson M."/>
            <person name="Poon T.W."/>
            <person name="Priest M."/>
            <person name="Roberts A."/>
            <person name="Saif S."/>
            <person name="Shea T."/>
            <person name="Sisk P."/>
            <person name="Sykes S."/>
            <person name="Wortman J."/>
            <person name="Nusbaum C."/>
            <person name="Birren B."/>
        </authorList>
    </citation>
    <scope>NUCLEOTIDE SEQUENCE [LARGE SCALE GENOMIC DNA]</scope>
    <source>
        <strain evidence="4">ATCC 38817</strain>
    </source>
</reference>
<sequence>MSALACQIDSRPRPSSSATPSNSSEDDCGCPRGEPGRPAVPRPETDPLDVIMESMASSCKDIAEHVSIEWLHTGTWLKSGLVHWRVHGEPNTWEMIARTTRIRPDDVGFDNDAPACPAPSAASPSVDAVDILALVKDSTADTTAKCPGIVVELIYRPPTARWCLELPSGLVDPGETLQTTALRELAEETGWHGDPTSARLLPATFQYSSGVADETGRMVILDAYSDDPRNQVLRPNLEPNELIFSITFPLHGLQSRLERYARMYDFHLDPRLYSLSVGLSLAAMYPHCTGLLGAGGSSPAVVCPLDASTAAASSEEDDSMAAPCRVSWPPAPTSRQSSSRCATAECSSPSR</sequence>
<evidence type="ECO:0000313" key="5">
    <source>
        <dbReference type="Proteomes" id="UP000030693"/>
    </source>
</evidence>
<dbReference type="InterPro" id="IPR015797">
    <property type="entry name" value="NUDIX_hydrolase-like_dom_sf"/>
</dbReference>
<dbReference type="GO" id="GO:0019693">
    <property type="term" value="P:ribose phosphate metabolic process"/>
    <property type="evidence" value="ECO:0007669"/>
    <property type="project" value="TreeGrafter"/>
</dbReference>
<evidence type="ECO:0000256" key="1">
    <source>
        <dbReference type="ARBA" id="ARBA00022801"/>
    </source>
</evidence>
<organism evidence="4">
    <name type="scientific">Fonticula alba</name>
    <name type="common">Slime mold</name>
    <dbReference type="NCBI Taxonomy" id="691883"/>
    <lineage>
        <taxon>Eukaryota</taxon>
        <taxon>Rotosphaerida</taxon>
        <taxon>Fonticulaceae</taxon>
        <taxon>Fonticula</taxon>
    </lineage>
</organism>
<dbReference type="STRING" id="691883.A0A058ZBV7"/>
<dbReference type="RefSeq" id="XP_009494531.1">
    <property type="nucleotide sequence ID" value="XM_009496256.1"/>
</dbReference>
<dbReference type="AlphaFoldDB" id="A0A058ZBV7"/>
<keyword evidence="5" id="KW-1185">Reference proteome</keyword>
<proteinExistence type="predicted"/>
<dbReference type="EMBL" id="KB932203">
    <property type="protein sequence ID" value="KCV71408.1"/>
    <property type="molecule type" value="Genomic_DNA"/>
</dbReference>
<feature type="region of interest" description="Disordered" evidence="2">
    <location>
        <begin position="312"/>
        <end position="351"/>
    </location>
</feature>
<evidence type="ECO:0000259" key="3">
    <source>
        <dbReference type="PROSITE" id="PS51462"/>
    </source>
</evidence>
<dbReference type="Pfam" id="PF00293">
    <property type="entry name" value="NUDIX"/>
    <property type="match status" value="1"/>
</dbReference>
<dbReference type="CDD" id="cd18888">
    <property type="entry name" value="NUDIX_ADPRase_Nudt5"/>
    <property type="match status" value="1"/>
</dbReference>
<gene>
    <name evidence="4" type="ORF">H696_02355</name>
</gene>
<dbReference type="PROSITE" id="PS51462">
    <property type="entry name" value="NUDIX"/>
    <property type="match status" value="1"/>
</dbReference>
<dbReference type="PROSITE" id="PS00893">
    <property type="entry name" value="NUDIX_BOX"/>
    <property type="match status" value="1"/>
</dbReference>
<dbReference type="Gene3D" id="3.90.79.10">
    <property type="entry name" value="Nucleoside Triphosphate Pyrophosphohydrolase"/>
    <property type="match status" value="1"/>
</dbReference>
<feature type="region of interest" description="Disordered" evidence="2">
    <location>
        <begin position="1"/>
        <end position="45"/>
    </location>
</feature>
<dbReference type="GO" id="GO:0006753">
    <property type="term" value="P:nucleoside phosphate metabolic process"/>
    <property type="evidence" value="ECO:0007669"/>
    <property type="project" value="TreeGrafter"/>
</dbReference>
<evidence type="ECO:0000256" key="2">
    <source>
        <dbReference type="SAM" id="MobiDB-lite"/>
    </source>
</evidence>
<keyword evidence="1" id="KW-0378">Hydrolase</keyword>
<dbReference type="InterPro" id="IPR000086">
    <property type="entry name" value="NUDIX_hydrolase_dom"/>
</dbReference>
<accession>A0A058ZBV7</accession>
<dbReference type="SUPFAM" id="SSF55811">
    <property type="entry name" value="Nudix"/>
    <property type="match status" value="1"/>
</dbReference>
<feature type="compositionally biased region" description="Low complexity" evidence="2">
    <location>
        <begin position="13"/>
        <end position="23"/>
    </location>
</feature>
<protein>
    <recommendedName>
        <fullName evidence="3">Nudix hydrolase domain-containing protein</fullName>
    </recommendedName>
</protein>
<feature type="compositionally biased region" description="Polar residues" evidence="2">
    <location>
        <begin position="333"/>
        <end position="351"/>
    </location>
</feature>
<dbReference type="PANTHER" id="PTHR11839:SF1">
    <property type="entry name" value="ADP-SUGAR PYROPHOSPHATASE"/>
    <property type="match status" value="1"/>
</dbReference>
<dbReference type="InterPro" id="IPR020084">
    <property type="entry name" value="NUDIX_hydrolase_CS"/>
</dbReference>
<dbReference type="eggNOG" id="KOG3041">
    <property type="taxonomic scope" value="Eukaryota"/>
</dbReference>
<name>A0A058ZBV7_FONAL</name>
<dbReference type="GeneID" id="20527080"/>
<dbReference type="OrthoDB" id="10249920at2759"/>
<feature type="domain" description="Nudix hydrolase" evidence="3">
    <location>
        <begin position="124"/>
        <end position="274"/>
    </location>
</feature>